<name>A0ABS7ZBY5_9MICO</name>
<feature type="DNA-binding region" description="H-T-H motif" evidence="4">
    <location>
        <begin position="67"/>
        <end position="86"/>
    </location>
</feature>
<keyword evidence="3" id="KW-0804">Transcription</keyword>
<evidence type="ECO:0000256" key="4">
    <source>
        <dbReference type="PROSITE-ProRule" id="PRU00335"/>
    </source>
</evidence>
<gene>
    <name evidence="7" type="ORF">LEP48_01230</name>
</gene>
<dbReference type="InterPro" id="IPR004111">
    <property type="entry name" value="Repressor_TetR_C"/>
</dbReference>
<dbReference type="Gene3D" id="1.10.10.60">
    <property type="entry name" value="Homeodomain-like"/>
    <property type="match status" value="1"/>
</dbReference>
<dbReference type="PANTHER" id="PTHR30055">
    <property type="entry name" value="HTH-TYPE TRANSCRIPTIONAL REGULATOR RUTR"/>
    <property type="match status" value="1"/>
</dbReference>
<organism evidence="7 8">
    <name type="scientific">Isoptericola luteus</name>
    <dbReference type="NCBI Taxonomy" id="2879484"/>
    <lineage>
        <taxon>Bacteria</taxon>
        <taxon>Bacillati</taxon>
        <taxon>Actinomycetota</taxon>
        <taxon>Actinomycetes</taxon>
        <taxon>Micrococcales</taxon>
        <taxon>Promicromonosporaceae</taxon>
        <taxon>Isoptericola</taxon>
    </lineage>
</organism>
<feature type="compositionally biased region" description="Basic and acidic residues" evidence="5">
    <location>
        <begin position="1"/>
        <end position="10"/>
    </location>
</feature>
<dbReference type="SUPFAM" id="SSF48498">
    <property type="entry name" value="Tetracyclin repressor-like, C-terminal domain"/>
    <property type="match status" value="1"/>
</dbReference>
<protein>
    <submittedName>
        <fullName evidence="7">TetR/AcrR family transcriptional regulator C-terminal domain-containing protein</fullName>
    </submittedName>
</protein>
<evidence type="ECO:0000259" key="6">
    <source>
        <dbReference type="PROSITE" id="PS50977"/>
    </source>
</evidence>
<dbReference type="InterPro" id="IPR036271">
    <property type="entry name" value="Tet_transcr_reg_TetR-rel_C_sf"/>
</dbReference>
<keyword evidence="8" id="KW-1185">Reference proteome</keyword>
<dbReference type="Gene3D" id="1.10.357.10">
    <property type="entry name" value="Tetracycline Repressor, domain 2"/>
    <property type="match status" value="1"/>
</dbReference>
<evidence type="ECO:0000256" key="1">
    <source>
        <dbReference type="ARBA" id="ARBA00023015"/>
    </source>
</evidence>
<comment type="caution">
    <text evidence="7">The sequence shown here is derived from an EMBL/GenBank/DDBJ whole genome shotgun (WGS) entry which is preliminary data.</text>
</comment>
<dbReference type="Pfam" id="PF00440">
    <property type="entry name" value="TetR_N"/>
    <property type="match status" value="1"/>
</dbReference>
<evidence type="ECO:0000256" key="5">
    <source>
        <dbReference type="SAM" id="MobiDB-lite"/>
    </source>
</evidence>
<keyword evidence="2 4" id="KW-0238">DNA-binding</keyword>
<dbReference type="SUPFAM" id="SSF46689">
    <property type="entry name" value="Homeodomain-like"/>
    <property type="match status" value="1"/>
</dbReference>
<dbReference type="InterPro" id="IPR050109">
    <property type="entry name" value="HTH-type_TetR-like_transc_reg"/>
</dbReference>
<evidence type="ECO:0000313" key="7">
    <source>
        <dbReference type="EMBL" id="MCA5891972.1"/>
    </source>
</evidence>
<dbReference type="RefSeq" id="WP_225563694.1">
    <property type="nucleotide sequence ID" value="NZ_JAIXCQ010000001.1"/>
</dbReference>
<sequence>MSNAEPHAEDPEAEQQVPRPPDVVRRLALLWDPPQPSGRGRKARLTLEQVVGAGIEVAHAEGLEGLSMRKVAARLGVGAMSLYTYVPGRTELVDLMIDRAFAELDLPDPGTGWREGLTRYAHQQWDLFGRHPWILQTSMWRLPPTPSVLDAQEAGLRTLVDTGLPEAQVVEIVGLLDAFVRGLARAAVAEAVDKASSGQSNDEYWTSMSSFWVDYFDQERYPTMTRIWNAGGFDTSSRGPLTGPLERLLDAVGSAIERARQSDG</sequence>
<accession>A0ABS7ZBY5</accession>
<evidence type="ECO:0000313" key="8">
    <source>
        <dbReference type="Proteomes" id="UP001319870"/>
    </source>
</evidence>
<evidence type="ECO:0000256" key="2">
    <source>
        <dbReference type="ARBA" id="ARBA00023125"/>
    </source>
</evidence>
<dbReference type="EMBL" id="JAIXCQ010000001">
    <property type="protein sequence ID" value="MCA5891972.1"/>
    <property type="molecule type" value="Genomic_DNA"/>
</dbReference>
<dbReference type="PANTHER" id="PTHR30055:SF151">
    <property type="entry name" value="TRANSCRIPTIONAL REGULATORY PROTEIN"/>
    <property type="match status" value="1"/>
</dbReference>
<reference evidence="7 8" key="1">
    <citation type="submission" date="2021-09" db="EMBL/GenBank/DDBJ databases">
        <title>Isoptericola luteus sp. nov., a novel bacterium isolated from Harbin, the capital city of Heilongjiang province.</title>
        <authorList>
            <person name="Li J."/>
        </authorList>
    </citation>
    <scope>NUCLEOTIDE SEQUENCE [LARGE SCALE GENOMIC DNA]</scope>
    <source>
        <strain evidence="7 8">NEAU-Y5</strain>
    </source>
</reference>
<evidence type="ECO:0000256" key="3">
    <source>
        <dbReference type="ARBA" id="ARBA00023163"/>
    </source>
</evidence>
<feature type="region of interest" description="Disordered" evidence="5">
    <location>
        <begin position="1"/>
        <end position="20"/>
    </location>
</feature>
<feature type="domain" description="HTH tetR-type" evidence="6">
    <location>
        <begin position="44"/>
        <end position="104"/>
    </location>
</feature>
<dbReference type="Pfam" id="PF02909">
    <property type="entry name" value="TetR_C_1"/>
    <property type="match status" value="1"/>
</dbReference>
<dbReference type="InterPro" id="IPR001647">
    <property type="entry name" value="HTH_TetR"/>
</dbReference>
<proteinExistence type="predicted"/>
<keyword evidence="1" id="KW-0805">Transcription regulation</keyword>
<dbReference type="InterPro" id="IPR009057">
    <property type="entry name" value="Homeodomain-like_sf"/>
</dbReference>
<dbReference type="PROSITE" id="PS50977">
    <property type="entry name" value="HTH_TETR_2"/>
    <property type="match status" value="1"/>
</dbReference>
<dbReference type="Proteomes" id="UP001319870">
    <property type="component" value="Unassembled WGS sequence"/>
</dbReference>